<evidence type="ECO:0000313" key="1">
    <source>
        <dbReference type="EMBL" id="KAI0066212.1"/>
    </source>
</evidence>
<comment type="caution">
    <text evidence="1">The sequence shown here is derived from an EMBL/GenBank/DDBJ whole genome shotgun (WGS) entry which is preliminary data.</text>
</comment>
<gene>
    <name evidence="1" type="ORF">BV25DRAFT_1516485</name>
</gene>
<reference evidence="1" key="1">
    <citation type="submission" date="2021-03" db="EMBL/GenBank/DDBJ databases">
        <authorList>
            <consortium name="DOE Joint Genome Institute"/>
            <person name="Ahrendt S."/>
            <person name="Looney B.P."/>
            <person name="Miyauchi S."/>
            <person name="Morin E."/>
            <person name="Drula E."/>
            <person name="Courty P.E."/>
            <person name="Chicoki N."/>
            <person name="Fauchery L."/>
            <person name="Kohler A."/>
            <person name="Kuo A."/>
            <person name="Labutti K."/>
            <person name="Pangilinan J."/>
            <person name="Lipzen A."/>
            <person name="Riley R."/>
            <person name="Andreopoulos W."/>
            <person name="He G."/>
            <person name="Johnson J."/>
            <person name="Barry K.W."/>
            <person name="Grigoriev I.V."/>
            <person name="Nagy L."/>
            <person name="Hibbett D."/>
            <person name="Henrissat B."/>
            <person name="Matheny P.B."/>
            <person name="Labbe J."/>
            <person name="Martin F."/>
        </authorList>
    </citation>
    <scope>NUCLEOTIDE SEQUENCE</scope>
    <source>
        <strain evidence="1">HHB10654</strain>
    </source>
</reference>
<sequence>MSLRRQLSAMPGWAFLQGQSDRNRVNKDLDNCERLLEPARSSTTPEGGISDDNVDEIRHSTSSASPMKRKAPSPPVPSSSRPAKTRRVEPSRRDRSPSGSSTSSGPVTIWRKPANGQRNVQKDDGENTGKKKTGKSARSTRQINIPPAPPKQAKGASEAHKARSSRNKSSGPGQSRVPAVHEIIEISDDEPEPVSRRVVYEPEFVSKGVADDPIIIDSSSDEDEGPSIAKLSARPPRVRQVGSRHPASSTSPRVAAPRSRRVPDIEPHRSSSIASRAERTLASPPPRGNSVGRPTRSPSSRYTRQEIAAVIPRVSRELSVASTTHRRSVQPARDELQSGFDDPQLFKDEIQPSFSPARSPVSQEISRHPTPLPPPTALQLYSPSSRASPAIQLLSSQPHQETIEPRSPSPAHPLPAFSSTEPSADPLDFLQPNAFESAEPHQSILQTEPSLPLPRGPESSKTQILPSRSSSPPAVVDGVTNNLNLPPQSSEPLANAWEAQTALKSAHVSPPPPAVSVSENAVASGSKPPSLTKKRSLKRPPRARTGLYTGTDGFWKGFLRDTAENIDGPTSTSRSSSRRASASQVAENQDKTTLDARRDSLPDMSSVQHTHDVVNEQTIPPDLDMDVDMDVDVEPILSPTTMEAVDAVNKLPAPVLVEKPVAKALEGSLDMLVPEASELGKVQEQTQQLATESRVSTGPPLHDTRLQLSELTLSDNMAGDSSSETISSDGARRAEDTGTTMASERATSAAPSLSKSQQSQSPIDDCRISPSQARNPLTMVISQCFPVTTSLRRLLRSHS</sequence>
<dbReference type="Proteomes" id="UP000814140">
    <property type="component" value="Unassembled WGS sequence"/>
</dbReference>
<proteinExistence type="predicted"/>
<protein>
    <submittedName>
        <fullName evidence="1">Uncharacterized protein</fullName>
    </submittedName>
</protein>
<organism evidence="1 2">
    <name type="scientific">Artomyces pyxidatus</name>
    <dbReference type="NCBI Taxonomy" id="48021"/>
    <lineage>
        <taxon>Eukaryota</taxon>
        <taxon>Fungi</taxon>
        <taxon>Dikarya</taxon>
        <taxon>Basidiomycota</taxon>
        <taxon>Agaricomycotina</taxon>
        <taxon>Agaricomycetes</taxon>
        <taxon>Russulales</taxon>
        <taxon>Auriscalpiaceae</taxon>
        <taxon>Artomyces</taxon>
    </lineage>
</organism>
<reference evidence="1" key="2">
    <citation type="journal article" date="2022" name="New Phytol.">
        <title>Evolutionary transition to the ectomycorrhizal habit in the genomes of a hyperdiverse lineage of mushroom-forming fungi.</title>
        <authorList>
            <person name="Looney B."/>
            <person name="Miyauchi S."/>
            <person name="Morin E."/>
            <person name="Drula E."/>
            <person name="Courty P.E."/>
            <person name="Kohler A."/>
            <person name="Kuo A."/>
            <person name="LaButti K."/>
            <person name="Pangilinan J."/>
            <person name="Lipzen A."/>
            <person name="Riley R."/>
            <person name="Andreopoulos W."/>
            <person name="He G."/>
            <person name="Johnson J."/>
            <person name="Nolan M."/>
            <person name="Tritt A."/>
            <person name="Barry K.W."/>
            <person name="Grigoriev I.V."/>
            <person name="Nagy L.G."/>
            <person name="Hibbett D."/>
            <person name="Henrissat B."/>
            <person name="Matheny P.B."/>
            <person name="Labbe J."/>
            <person name="Martin F.M."/>
        </authorList>
    </citation>
    <scope>NUCLEOTIDE SEQUENCE</scope>
    <source>
        <strain evidence="1">HHB10654</strain>
    </source>
</reference>
<keyword evidence="2" id="KW-1185">Reference proteome</keyword>
<name>A0ACB8TCT9_9AGAM</name>
<accession>A0ACB8TCT9</accession>
<evidence type="ECO:0000313" key="2">
    <source>
        <dbReference type="Proteomes" id="UP000814140"/>
    </source>
</evidence>
<dbReference type="EMBL" id="MU277193">
    <property type="protein sequence ID" value="KAI0066212.1"/>
    <property type="molecule type" value="Genomic_DNA"/>
</dbReference>